<evidence type="ECO:0000313" key="4">
    <source>
        <dbReference type="EMBL" id="KDQ54165.1"/>
    </source>
</evidence>
<dbReference type="AlphaFoldDB" id="A0A067PJZ4"/>
<feature type="region of interest" description="Disordered" evidence="1">
    <location>
        <begin position="58"/>
        <end position="80"/>
    </location>
</feature>
<sequence>MSETASQLANLRRKYLQLLLLHPYAEESKDIETHLWIQTSHQFIANYKQRLTALDRAISSSSRGGHHPQQQQRHGGPGPVEHRKLLQRFRQYLAEEEKFWAQLVVRFRQSFGLSEAHSALVVLGILPEPENPPTSPTRNNHFQFPLEDPTRDVLPTTEAQRQAQLAILSKALVRLGDIARYKELYNEGGGRPRAGHEDGPVAVPPKRGGARGGRRGGAPLELPPGRERNYEKAQKCYEQARALFPEEGNPSHQLAILATYKKDIFGSLVHYYRALCVEQPYDMASENMGTVFNKAIDQWRRNESETDDGRNEPRHKVKAFKDKVVILHGLWRYGIETMELVSPGHAEGVVYDFESLLSERILPTETIRDVVMLSEGALWKHRYIRDPPLDRKWLASSDSTPVFSASAVESHMATHILALHRALLFVGINELAEKPEDVQKGDLAQKITAKFRRMLPALRVAGKWLRANLKYVIQGQEAKELRDQQQQYANRVERGREQSSGGLAVPIGEVDSFWAHYAQFSTALAGTFPMEKLPRLVAPLDEDKDLDGFLPLKKYLTSKGRAASQSAGVQDPVMGHPNDELLMRISDILEDTQAITESKGSPIVAHNNQFRLKDDRIPYGVTMFLPPQVAEAPQPLHPLPSFPLSLPLAMLRHRDVDEETTTETSRTDDDPVREAGNAFLDGLGESDSQIDELDDDVDEIVWHPRVDRPPISPIGPRRASIPSPPATSQAASPVRTSLSPRGSVPIPPTRLPASNIPIGTPRSISNPVGTTAQDLLNNVMGIPRIPSGGDISRILQQESTTPQAQLLFGSGPPSASTHSIWSTALDNPASRTNIQPPPTMNANPSPPSIPYYQTGPHHHGHSLSVDQGYAQPSLSSFHQPTPSYTDQLFNPTPSSSYSPQVSSLIGGMHHRGGSLTSSQLFGNDRGGRGYDALGLGYDSPVDIPLAHSIMPLSDAAFMPTSASLSHDLREMHLAERDRSPFDHRGGLQGYPSSYSSRPVPQQWGHT</sequence>
<organism evidence="4 5">
    <name type="scientific">Jaapia argillacea MUCL 33604</name>
    <dbReference type="NCBI Taxonomy" id="933084"/>
    <lineage>
        <taxon>Eukaryota</taxon>
        <taxon>Fungi</taxon>
        <taxon>Dikarya</taxon>
        <taxon>Basidiomycota</taxon>
        <taxon>Agaricomycotina</taxon>
        <taxon>Agaricomycetes</taxon>
        <taxon>Agaricomycetidae</taxon>
        <taxon>Jaapiales</taxon>
        <taxon>Jaapiaceae</taxon>
        <taxon>Jaapia</taxon>
    </lineage>
</organism>
<evidence type="ECO:0000259" key="3">
    <source>
        <dbReference type="Pfam" id="PF10374"/>
    </source>
</evidence>
<feature type="region of interest" description="Disordered" evidence="1">
    <location>
        <begin position="656"/>
        <end position="689"/>
    </location>
</feature>
<dbReference type="PANTHER" id="PTHR15696:SF36">
    <property type="entry name" value="NONSENSE-MEDIATED MRNA DECAY FACTOR"/>
    <property type="match status" value="1"/>
</dbReference>
<evidence type="ECO:0008006" key="6">
    <source>
        <dbReference type="Google" id="ProtNLM"/>
    </source>
</evidence>
<dbReference type="STRING" id="933084.A0A067PJZ4"/>
<name>A0A067PJZ4_9AGAM</name>
<dbReference type="Pfam" id="PF10374">
    <property type="entry name" value="EST1"/>
    <property type="match status" value="1"/>
</dbReference>
<protein>
    <recommendedName>
        <fullName evidence="6">DNA/RNA-binding domain-containing protein</fullName>
    </recommendedName>
</protein>
<feature type="region of interest" description="Disordered" evidence="1">
    <location>
        <begin position="187"/>
        <end position="226"/>
    </location>
</feature>
<dbReference type="OrthoDB" id="69928at2759"/>
<feature type="region of interest" description="Disordered" evidence="1">
    <location>
        <begin position="976"/>
        <end position="1006"/>
    </location>
</feature>
<gene>
    <name evidence="4" type="ORF">JAAARDRAFT_413501</name>
</gene>
<dbReference type="InterPro" id="IPR011990">
    <property type="entry name" value="TPR-like_helical_dom_sf"/>
</dbReference>
<feature type="compositionally biased region" description="Low complexity" evidence="1">
    <location>
        <begin position="891"/>
        <end position="903"/>
    </location>
</feature>
<dbReference type="Proteomes" id="UP000027265">
    <property type="component" value="Unassembled WGS sequence"/>
</dbReference>
<proteinExistence type="predicted"/>
<dbReference type="InterPro" id="IPR019458">
    <property type="entry name" value="Est1-like_N"/>
</dbReference>
<dbReference type="InterPro" id="IPR045153">
    <property type="entry name" value="Est1/Ebs1-like"/>
</dbReference>
<evidence type="ECO:0000256" key="1">
    <source>
        <dbReference type="SAM" id="MobiDB-lite"/>
    </source>
</evidence>
<feature type="compositionally biased region" description="Basic and acidic residues" evidence="1">
    <location>
        <begin position="976"/>
        <end position="985"/>
    </location>
</feature>
<feature type="compositionally biased region" description="Low complexity" evidence="1">
    <location>
        <begin position="59"/>
        <end position="74"/>
    </location>
</feature>
<feature type="compositionally biased region" description="Polar residues" evidence="1">
    <location>
        <begin position="870"/>
        <end position="890"/>
    </location>
</feature>
<dbReference type="EMBL" id="KL197730">
    <property type="protein sequence ID" value="KDQ54165.1"/>
    <property type="molecule type" value="Genomic_DNA"/>
</dbReference>
<dbReference type="SUPFAM" id="SSF48452">
    <property type="entry name" value="TPR-like"/>
    <property type="match status" value="1"/>
</dbReference>
<feature type="compositionally biased region" description="Pro residues" evidence="1">
    <location>
        <begin position="835"/>
        <end position="849"/>
    </location>
</feature>
<dbReference type="InterPro" id="IPR018834">
    <property type="entry name" value="DNA/RNA-bd_Est1-type"/>
</dbReference>
<feature type="compositionally biased region" description="Polar residues" evidence="1">
    <location>
        <begin position="990"/>
        <end position="1006"/>
    </location>
</feature>
<feature type="region of interest" description="Disordered" evidence="1">
    <location>
        <begin position="704"/>
        <end position="764"/>
    </location>
</feature>
<dbReference type="HOGENOM" id="CLU_011778_0_0_1"/>
<feature type="domain" description="DNA/RNA-binding" evidence="2">
    <location>
        <begin position="233"/>
        <end position="555"/>
    </location>
</feature>
<feature type="domain" description="Telomerase activating protein Est1-like N-terminal" evidence="3">
    <location>
        <begin position="30"/>
        <end position="186"/>
    </location>
</feature>
<dbReference type="Gene3D" id="1.25.40.10">
    <property type="entry name" value="Tetratricopeptide repeat domain"/>
    <property type="match status" value="1"/>
</dbReference>
<dbReference type="InParanoid" id="A0A067PJZ4"/>
<dbReference type="PANTHER" id="PTHR15696">
    <property type="entry name" value="SMG-7 SUPPRESSOR WITH MORPHOLOGICAL EFFECT ON GENITALIA PROTEIN 7"/>
    <property type="match status" value="1"/>
</dbReference>
<accession>A0A067PJZ4</accession>
<evidence type="ECO:0000259" key="2">
    <source>
        <dbReference type="Pfam" id="PF10373"/>
    </source>
</evidence>
<reference evidence="5" key="1">
    <citation type="journal article" date="2014" name="Proc. Natl. Acad. Sci. U.S.A.">
        <title>Extensive sampling of basidiomycete genomes demonstrates inadequacy of the white-rot/brown-rot paradigm for wood decay fungi.</title>
        <authorList>
            <person name="Riley R."/>
            <person name="Salamov A.A."/>
            <person name="Brown D.W."/>
            <person name="Nagy L.G."/>
            <person name="Floudas D."/>
            <person name="Held B.W."/>
            <person name="Levasseur A."/>
            <person name="Lombard V."/>
            <person name="Morin E."/>
            <person name="Otillar R."/>
            <person name="Lindquist E.A."/>
            <person name="Sun H."/>
            <person name="LaButti K.M."/>
            <person name="Schmutz J."/>
            <person name="Jabbour D."/>
            <person name="Luo H."/>
            <person name="Baker S.E."/>
            <person name="Pisabarro A.G."/>
            <person name="Walton J.D."/>
            <person name="Blanchette R.A."/>
            <person name="Henrissat B."/>
            <person name="Martin F."/>
            <person name="Cullen D."/>
            <person name="Hibbett D.S."/>
            <person name="Grigoriev I.V."/>
        </authorList>
    </citation>
    <scope>NUCLEOTIDE SEQUENCE [LARGE SCALE GENOMIC DNA]</scope>
    <source>
        <strain evidence="5">MUCL 33604</strain>
    </source>
</reference>
<evidence type="ECO:0000313" key="5">
    <source>
        <dbReference type="Proteomes" id="UP000027265"/>
    </source>
</evidence>
<dbReference type="Pfam" id="PF10373">
    <property type="entry name" value="EST1_DNA_bind"/>
    <property type="match status" value="1"/>
</dbReference>
<feature type="region of interest" description="Disordered" evidence="1">
    <location>
        <begin position="834"/>
        <end position="909"/>
    </location>
</feature>
<keyword evidence="5" id="KW-1185">Reference proteome</keyword>